<protein>
    <recommendedName>
        <fullName evidence="5">SHSP domain-containing protein</fullName>
    </recommendedName>
</protein>
<dbReference type="PROSITE" id="PS01031">
    <property type="entry name" value="SHSP"/>
    <property type="match status" value="1"/>
</dbReference>
<dbReference type="AlphaFoldDB" id="A0AAN9SFH2"/>
<evidence type="ECO:0000259" key="5">
    <source>
        <dbReference type="PROSITE" id="PS01031"/>
    </source>
</evidence>
<dbReference type="InterPro" id="IPR002068">
    <property type="entry name" value="A-crystallin/Hsp20_dom"/>
</dbReference>
<evidence type="ECO:0000313" key="6">
    <source>
        <dbReference type="EMBL" id="KAK7395180.1"/>
    </source>
</evidence>
<evidence type="ECO:0000256" key="3">
    <source>
        <dbReference type="RuleBase" id="RU003616"/>
    </source>
</evidence>
<name>A0AAN9SFH2_PSOTE</name>
<feature type="region of interest" description="Disordered" evidence="4">
    <location>
        <begin position="1"/>
        <end position="46"/>
    </location>
</feature>
<dbReference type="Proteomes" id="UP001386955">
    <property type="component" value="Unassembled WGS sequence"/>
</dbReference>
<evidence type="ECO:0000256" key="2">
    <source>
        <dbReference type="PROSITE-ProRule" id="PRU00285"/>
    </source>
</evidence>
<keyword evidence="1" id="KW-0346">Stress response</keyword>
<evidence type="ECO:0000256" key="4">
    <source>
        <dbReference type="SAM" id="MobiDB-lite"/>
    </source>
</evidence>
<organism evidence="6 7">
    <name type="scientific">Psophocarpus tetragonolobus</name>
    <name type="common">Winged bean</name>
    <name type="synonym">Dolichos tetragonolobus</name>
    <dbReference type="NCBI Taxonomy" id="3891"/>
    <lineage>
        <taxon>Eukaryota</taxon>
        <taxon>Viridiplantae</taxon>
        <taxon>Streptophyta</taxon>
        <taxon>Embryophyta</taxon>
        <taxon>Tracheophyta</taxon>
        <taxon>Spermatophyta</taxon>
        <taxon>Magnoliopsida</taxon>
        <taxon>eudicotyledons</taxon>
        <taxon>Gunneridae</taxon>
        <taxon>Pentapetalae</taxon>
        <taxon>rosids</taxon>
        <taxon>fabids</taxon>
        <taxon>Fabales</taxon>
        <taxon>Fabaceae</taxon>
        <taxon>Papilionoideae</taxon>
        <taxon>50 kb inversion clade</taxon>
        <taxon>NPAAA clade</taxon>
        <taxon>indigoferoid/millettioid clade</taxon>
        <taxon>Phaseoleae</taxon>
        <taxon>Psophocarpus</taxon>
    </lineage>
</organism>
<dbReference type="Gene3D" id="2.60.40.790">
    <property type="match status" value="1"/>
</dbReference>
<feature type="region of interest" description="Disordered" evidence="4">
    <location>
        <begin position="142"/>
        <end position="172"/>
    </location>
</feature>
<keyword evidence="7" id="KW-1185">Reference proteome</keyword>
<comment type="caution">
    <text evidence="6">The sequence shown here is derived from an EMBL/GenBank/DDBJ whole genome shotgun (WGS) entry which is preliminary data.</text>
</comment>
<comment type="similarity">
    <text evidence="2 3">Belongs to the small heat shock protein (HSP20) family.</text>
</comment>
<feature type="domain" description="SHSP" evidence="5">
    <location>
        <begin position="39"/>
        <end position="156"/>
    </location>
</feature>
<evidence type="ECO:0000256" key="1">
    <source>
        <dbReference type="ARBA" id="ARBA00023016"/>
    </source>
</evidence>
<feature type="compositionally biased region" description="Polar residues" evidence="4">
    <location>
        <begin position="144"/>
        <end position="160"/>
    </location>
</feature>
<dbReference type="InterPro" id="IPR031107">
    <property type="entry name" value="Small_HSP"/>
</dbReference>
<reference evidence="6 7" key="1">
    <citation type="submission" date="2024-01" db="EMBL/GenBank/DDBJ databases">
        <title>The genomes of 5 underutilized Papilionoideae crops provide insights into root nodulation and disease resistanc.</title>
        <authorList>
            <person name="Jiang F."/>
        </authorList>
    </citation>
    <scope>NUCLEOTIDE SEQUENCE [LARGE SCALE GENOMIC DNA]</scope>
    <source>
        <strain evidence="6">DUOXIRENSHENG_FW03</strain>
        <tissue evidence="6">Leaves</tissue>
    </source>
</reference>
<dbReference type="SUPFAM" id="SSF49764">
    <property type="entry name" value="HSP20-like chaperones"/>
    <property type="match status" value="1"/>
</dbReference>
<dbReference type="PANTHER" id="PTHR11527">
    <property type="entry name" value="HEAT-SHOCK PROTEIN 20 FAMILY MEMBER"/>
    <property type="match status" value="1"/>
</dbReference>
<evidence type="ECO:0000313" key="7">
    <source>
        <dbReference type="Proteomes" id="UP001386955"/>
    </source>
</evidence>
<dbReference type="InterPro" id="IPR008978">
    <property type="entry name" value="HSP20-like_chaperone"/>
</dbReference>
<proteinExistence type="inferred from homology"/>
<accession>A0AAN9SFH2</accession>
<sequence length="172" mass="19797">MSQHSSGLGLFGRKRNDPRTWDPYEGEEQQQHPIHMGPSKPTQRPSPILNMECKETSDSYVYTAHLPGYNPNDVHVKLDDDRMLSITCGKTLQNAQQRHWWRRLQRSSGRYVQRLTLPHNSNARLFKTFLDSGVLTITVPKHNTGLTNTTNSHSSSQFHQTRTRRTTLHSPP</sequence>
<dbReference type="Pfam" id="PF00011">
    <property type="entry name" value="HSP20"/>
    <property type="match status" value="1"/>
</dbReference>
<gene>
    <name evidence="6" type="ORF">VNO78_15727</name>
</gene>
<feature type="compositionally biased region" description="Basic residues" evidence="4">
    <location>
        <begin position="161"/>
        <end position="172"/>
    </location>
</feature>
<dbReference type="EMBL" id="JAYMYS010000004">
    <property type="protein sequence ID" value="KAK7395180.1"/>
    <property type="molecule type" value="Genomic_DNA"/>
</dbReference>